<dbReference type="AlphaFoldDB" id="A0A452YLH4"/>
<protein>
    <submittedName>
        <fullName evidence="1">Uncharacterized protein</fullName>
    </submittedName>
</protein>
<reference evidence="2" key="1">
    <citation type="journal article" date="2014" name="Science">
        <title>Ancient hybridizations among the ancestral genomes of bread wheat.</title>
        <authorList>
            <consortium name="International Wheat Genome Sequencing Consortium,"/>
            <person name="Marcussen T."/>
            <person name="Sandve S.R."/>
            <person name="Heier L."/>
            <person name="Spannagl M."/>
            <person name="Pfeifer M."/>
            <person name="Jakobsen K.S."/>
            <person name="Wulff B.B."/>
            <person name="Steuernagel B."/>
            <person name="Mayer K.F."/>
            <person name="Olsen O.A."/>
        </authorList>
    </citation>
    <scope>NUCLEOTIDE SEQUENCE [LARGE SCALE GENOMIC DNA]</scope>
    <source>
        <strain evidence="2">cv. AL8/78</strain>
    </source>
</reference>
<evidence type="ECO:0000313" key="1">
    <source>
        <dbReference type="EnsemblPlants" id="AET1Gv20459600.17"/>
    </source>
</evidence>
<name>A0A452YLH4_AEGTS</name>
<reference evidence="2" key="2">
    <citation type="journal article" date="2017" name="Nat. Plants">
        <title>The Aegilops tauschii genome reveals multiple impacts of transposons.</title>
        <authorList>
            <person name="Zhao G."/>
            <person name="Zou C."/>
            <person name="Li K."/>
            <person name="Wang K."/>
            <person name="Li T."/>
            <person name="Gao L."/>
            <person name="Zhang X."/>
            <person name="Wang H."/>
            <person name="Yang Z."/>
            <person name="Liu X."/>
            <person name="Jiang W."/>
            <person name="Mao L."/>
            <person name="Kong X."/>
            <person name="Jiao Y."/>
            <person name="Jia J."/>
        </authorList>
    </citation>
    <scope>NUCLEOTIDE SEQUENCE [LARGE SCALE GENOMIC DNA]</scope>
    <source>
        <strain evidence="2">cv. AL8/78</strain>
    </source>
</reference>
<dbReference type="EnsemblPlants" id="AET1Gv20459600.17">
    <property type="protein sequence ID" value="AET1Gv20459600.17"/>
    <property type="gene ID" value="AET1Gv20459600"/>
</dbReference>
<reference evidence="1" key="4">
    <citation type="submission" date="2019-03" db="UniProtKB">
        <authorList>
            <consortium name="EnsemblPlants"/>
        </authorList>
    </citation>
    <scope>IDENTIFICATION</scope>
</reference>
<keyword evidence="2" id="KW-1185">Reference proteome</keyword>
<organism evidence="1 2">
    <name type="scientific">Aegilops tauschii subsp. strangulata</name>
    <name type="common">Goatgrass</name>
    <dbReference type="NCBI Taxonomy" id="200361"/>
    <lineage>
        <taxon>Eukaryota</taxon>
        <taxon>Viridiplantae</taxon>
        <taxon>Streptophyta</taxon>
        <taxon>Embryophyta</taxon>
        <taxon>Tracheophyta</taxon>
        <taxon>Spermatophyta</taxon>
        <taxon>Magnoliopsida</taxon>
        <taxon>Liliopsida</taxon>
        <taxon>Poales</taxon>
        <taxon>Poaceae</taxon>
        <taxon>BOP clade</taxon>
        <taxon>Pooideae</taxon>
        <taxon>Triticodae</taxon>
        <taxon>Triticeae</taxon>
        <taxon>Triticinae</taxon>
        <taxon>Aegilops</taxon>
    </lineage>
</organism>
<evidence type="ECO:0000313" key="2">
    <source>
        <dbReference type="Proteomes" id="UP000015105"/>
    </source>
</evidence>
<reference evidence="1" key="3">
    <citation type="journal article" date="2017" name="Nature">
        <title>Genome sequence of the progenitor of the wheat D genome Aegilops tauschii.</title>
        <authorList>
            <person name="Luo M.C."/>
            <person name="Gu Y.Q."/>
            <person name="Puiu D."/>
            <person name="Wang H."/>
            <person name="Twardziok S.O."/>
            <person name="Deal K.R."/>
            <person name="Huo N."/>
            <person name="Zhu T."/>
            <person name="Wang L."/>
            <person name="Wang Y."/>
            <person name="McGuire P.E."/>
            <person name="Liu S."/>
            <person name="Long H."/>
            <person name="Ramasamy R.K."/>
            <person name="Rodriguez J.C."/>
            <person name="Van S.L."/>
            <person name="Yuan L."/>
            <person name="Wang Z."/>
            <person name="Xia Z."/>
            <person name="Xiao L."/>
            <person name="Anderson O.D."/>
            <person name="Ouyang S."/>
            <person name="Liang Y."/>
            <person name="Zimin A.V."/>
            <person name="Pertea G."/>
            <person name="Qi P."/>
            <person name="Bennetzen J.L."/>
            <person name="Dai X."/>
            <person name="Dawson M.W."/>
            <person name="Muller H.G."/>
            <person name="Kugler K."/>
            <person name="Rivarola-Duarte L."/>
            <person name="Spannagl M."/>
            <person name="Mayer K.F.X."/>
            <person name="Lu F.H."/>
            <person name="Bevan M.W."/>
            <person name="Leroy P."/>
            <person name="Li P."/>
            <person name="You F.M."/>
            <person name="Sun Q."/>
            <person name="Liu Z."/>
            <person name="Lyons E."/>
            <person name="Wicker T."/>
            <person name="Salzberg S.L."/>
            <person name="Devos K.M."/>
            <person name="Dvorak J."/>
        </authorList>
    </citation>
    <scope>NUCLEOTIDE SEQUENCE [LARGE SCALE GENOMIC DNA]</scope>
    <source>
        <strain evidence="1">cv. AL8/78</strain>
    </source>
</reference>
<dbReference type="Proteomes" id="UP000015105">
    <property type="component" value="Chromosome 1D"/>
</dbReference>
<reference evidence="1" key="5">
    <citation type="journal article" date="2021" name="G3 (Bethesda)">
        <title>Aegilops tauschii genome assembly Aet v5.0 features greater sequence contiguity and improved annotation.</title>
        <authorList>
            <person name="Wang L."/>
            <person name="Zhu T."/>
            <person name="Rodriguez J.C."/>
            <person name="Deal K.R."/>
            <person name="Dubcovsky J."/>
            <person name="McGuire P.E."/>
            <person name="Lux T."/>
            <person name="Spannagl M."/>
            <person name="Mayer K.F.X."/>
            <person name="Baldrich P."/>
            <person name="Meyers B.C."/>
            <person name="Huo N."/>
            <person name="Gu Y.Q."/>
            <person name="Zhou H."/>
            <person name="Devos K.M."/>
            <person name="Bennetzen J.L."/>
            <person name="Unver T."/>
            <person name="Budak H."/>
            <person name="Gulick P.J."/>
            <person name="Galiba G."/>
            <person name="Kalapos B."/>
            <person name="Nelson D.R."/>
            <person name="Li P."/>
            <person name="You F.M."/>
            <person name="Luo M.C."/>
            <person name="Dvorak J."/>
        </authorList>
    </citation>
    <scope>NUCLEOTIDE SEQUENCE [LARGE SCALE GENOMIC DNA]</scope>
    <source>
        <strain evidence="1">cv. AL8/78</strain>
    </source>
</reference>
<sequence>DYVQPSAYGYGKQLRFVAPLVYLGFGNVGCGIGDLAS</sequence>
<dbReference type="Gramene" id="AET1Gv20459600.17">
    <property type="protein sequence ID" value="AET1Gv20459600.17"/>
    <property type="gene ID" value="AET1Gv20459600"/>
</dbReference>
<accession>A0A452YLH4</accession>
<proteinExistence type="predicted"/>